<gene>
    <name evidence="1" type="ORF">CHS0354_008634</name>
</gene>
<keyword evidence="2" id="KW-1185">Reference proteome</keyword>
<name>A0AAE0TI39_9BIVA</name>
<organism evidence="1 2">
    <name type="scientific">Potamilus streckersoni</name>
    <dbReference type="NCBI Taxonomy" id="2493646"/>
    <lineage>
        <taxon>Eukaryota</taxon>
        <taxon>Metazoa</taxon>
        <taxon>Spiralia</taxon>
        <taxon>Lophotrochozoa</taxon>
        <taxon>Mollusca</taxon>
        <taxon>Bivalvia</taxon>
        <taxon>Autobranchia</taxon>
        <taxon>Heteroconchia</taxon>
        <taxon>Palaeoheterodonta</taxon>
        <taxon>Unionida</taxon>
        <taxon>Unionoidea</taxon>
        <taxon>Unionidae</taxon>
        <taxon>Ambleminae</taxon>
        <taxon>Lampsilini</taxon>
        <taxon>Potamilus</taxon>
    </lineage>
</organism>
<protein>
    <submittedName>
        <fullName evidence="1">Uncharacterized protein</fullName>
    </submittedName>
</protein>
<reference evidence="1" key="1">
    <citation type="journal article" date="2021" name="Genome Biol. Evol.">
        <title>A High-Quality Reference Genome for a Parasitic Bivalve with Doubly Uniparental Inheritance (Bivalvia: Unionida).</title>
        <authorList>
            <person name="Smith C.H."/>
        </authorList>
    </citation>
    <scope>NUCLEOTIDE SEQUENCE</scope>
    <source>
        <strain evidence="1">CHS0354</strain>
    </source>
</reference>
<reference evidence="1" key="3">
    <citation type="submission" date="2023-05" db="EMBL/GenBank/DDBJ databases">
        <authorList>
            <person name="Smith C.H."/>
        </authorList>
    </citation>
    <scope>NUCLEOTIDE SEQUENCE</scope>
    <source>
        <strain evidence="1">CHS0354</strain>
        <tissue evidence="1">Mantle</tissue>
    </source>
</reference>
<comment type="caution">
    <text evidence="1">The sequence shown here is derived from an EMBL/GenBank/DDBJ whole genome shotgun (WGS) entry which is preliminary data.</text>
</comment>
<evidence type="ECO:0000313" key="2">
    <source>
        <dbReference type="Proteomes" id="UP001195483"/>
    </source>
</evidence>
<dbReference type="EMBL" id="JAEAOA010000568">
    <property type="protein sequence ID" value="KAK3610360.1"/>
    <property type="molecule type" value="Genomic_DNA"/>
</dbReference>
<dbReference type="AlphaFoldDB" id="A0AAE0TI39"/>
<proteinExistence type="predicted"/>
<dbReference type="Proteomes" id="UP001195483">
    <property type="component" value="Unassembled WGS sequence"/>
</dbReference>
<reference evidence="1" key="2">
    <citation type="journal article" date="2021" name="Genome Biol. Evol.">
        <title>Developing a high-quality reference genome for a parasitic bivalve with doubly uniparental inheritance (Bivalvia: Unionida).</title>
        <authorList>
            <person name="Smith C.H."/>
        </authorList>
    </citation>
    <scope>NUCLEOTIDE SEQUENCE</scope>
    <source>
        <strain evidence="1">CHS0354</strain>
        <tissue evidence="1">Mantle</tissue>
    </source>
</reference>
<accession>A0AAE0TI39</accession>
<sequence>MHDTLRDNLLKDLSFCWEMVIHLDLIPCLEKSNCVPFLDIVYVTMNFLTSQRTVCFTQDRISPNVTLIAGLLAKIPLFDAFTSLFCGLPRRILGLQNDRCHKIS</sequence>
<evidence type="ECO:0000313" key="1">
    <source>
        <dbReference type="EMBL" id="KAK3610360.1"/>
    </source>
</evidence>